<dbReference type="AlphaFoldDB" id="A0A1F4ZS88"/>
<evidence type="ECO:0000313" key="3">
    <source>
        <dbReference type="Proteomes" id="UP000176424"/>
    </source>
</evidence>
<proteinExistence type="predicted"/>
<accession>A0A1F4ZS88</accession>
<gene>
    <name evidence="2" type="ORF">A2397_02835</name>
</gene>
<evidence type="ECO:0000256" key="1">
    <source>
        <dbReference type="SAM" id="Phobius"/>
    </source>
</evidence>
<keyword evidence="1" id="KW-0472">Membrane</keyword>
<feature type="transmembrane region" description="Helical" evidence="1">
    <location>
        <begin position="256"/>
        <end position="274"/>
    </location>
</feature>
<reference evidence="2 3" key="1">
    <citation type="journal article" date="2016" name="Nat. Commun.">
        <title>Thousands of microbial genomes shed light on interconnected biogeochemical processes in an aquifer system.</title>
        <authorList>
            <person name="Anantharaman K."/>
            <person name="Brown C.T."/>
            <person name="Hug L.A."/>
            <person name="Sharon I."/>
            <person name="Castelle C.J."/>
            <person name="Probst A.J."/>
            <person name="Thomas B.C."/>
            <person name="Singh A."/>
            <person name="Wilkins M.J."/>
            <person name="Karaoz U."/>
            <person name="Brodie E.L."/>
            <person name="Williams K.H."/>
            <person name="Hubbard S.S."/>
            <person name="Banfield J.F."/>
        </authorList>
    </citation>
    <scope>NUCLEOTIDE SEQUENCE [LARGE SCALE GENOMIC DNA]</scope>
</reference>
<comment type="caution">
    <text evidence="2">The sequence shown here is derived from an EMBL/GenBank/DDBJ whole genome shotgun (WGS) entry which is preliminary data.</text>
</comment>
<organism evidence="2 3">
    <name type="scientific">Candidatus Amesbacteria bacterium RIFOXYB1_FULL_44_23</name>
    <dbReference type="NCBI Taxonomy" id="1797263"/>
    <lineage>
        <taxon>Bacteria</taxon>
        <taxon>Candidatus Amesiibacteriota</taxon>
    </lineage>
</organism>
<dbReference type="EMBL" id="MEXR01000035">
    <property type="protein sequence ID" value="OGD09245.1"/>
    <property type="molecule type" value="Genomic_DNA"/>
</dbReference>
<feature type="transmembrane region" description="Helical" evidence="1">
    <location>
        <begin position="128"/>
        <end position="148"/>
    </location>
</feature>
<feature type="transmembrane region" description="Helical" evidence="1">
    <location>
        <begin position="220"/>
        <end position="244"/>
    </location>
</feature>
<feature type="transmembrane region" description="Helical" evidence="1">
    <location>
        <begin position="7"/>
        <end position="26"/>
    </location>
</feature>
<dbReference type="STRING" id="1797263.A2397_02835"/>
<keyword evidence="1" id="KW-0812">Transmembrane</keyword>
<evidence type="ECO:0000313" key="2">
    <source>
        <dbReference type="EMBL" id="OGD09245.1"/>
    </source>
</evidence>
<feature type="transmembrane region" description="Helical" evidence="1">
    <location>
        <begin position="295"/>
        <end position="315"/>
    </location>
</feature>
<protein>
    <recommendedName>
        <fullName evidence="4">Glycosyltransferase RgtA/B/C/D-like domain-containing protein</fullName>
    </recommendedName>
</protein>
<feature type="transmembrane region" description="Helical" evidence="1">
    <location>
        <begin position="321"/>
        <end position="338"/>
    </location>
</feature>
<keyword evidence="1" id="KW-1133">Transmembrane helix</keyword>
<sequence>MIKLKTYAWITALVLVIATISFWLMFHTFSYDNVNKQLLISSKIYSDFASHIPHIRSFSYGNNWPPQLPIFPGEKTRYHYLFFAVVGYLERIGLPINLALNIPSALGFLALSLLIFITGSKLFSSLKVGLLSTIFFLFNGSFSFVSFFNKHPLSSNSVKEIISNVAFPSFGPWDGGPIAAFWNLNIYTNQRHLGLSFAIAMLAIYILTTKKSQLIHLTGFLIGSLLLINQAAFIIASAYCLWIFTTDSSKRRNILFALFGIVPWVLIMADTINASPTIKLNPFFLMPKPINIFNFIKYWVLNFGIHFFLIPIGMIFSPRSAKKIIVPTLLLFIAPNVWQFSPDMINNHKLLNFYTIIGSMFSAGFLVHVWKFNPLAKLVAVIISTFLILGGVIDLFPIKNDYYIKLNDIGNNQQADFYLIHTSPSDIVLNSHWLYHPASLAGRSIYNGYSYFTWSYGYDQTTREIFTKMIYQSESKSQACSLLKITDINHVQLGKYHETFIHPNWKMWLSEFKPEFSDPGLGEYVYSVKENCP</sequence>
<dbReference type="Proteomes" id="UP000176424">
    <property type="component" value="Unassembled WGS sequence"/>
</dbReference>
<feature type="transmembrane region" description="Helical" evidence="1">
    <location>
        <begin position="192"/>
        <end position="208"/>
    </location>
</feature>
<evidence type="ECO:0008006" key="4">
    <source>
        <dbReference type="Google" id="ProtNLM"/>
    </source>
</evidence>
<feature type="transmembrane region" description="Helical" evidence="1">
    <location>
        <begin position="376"/>
        <end position="396"/>
    </location>
</feature>
<name>A0A1F4ZS88_9BACT</name>
<feature type="transmembrane region" description="Helical" evidence="1">
    <location>
        <begin position="98"/>
        <end position="116"/>
    </location>
</feature>
<feature type="transmembrane region" description="Helical" evidence="1">
    <location>
        <begin position="350"/>
        <end position="370"/>
    </location>
</feature>